<feature type="non-terminal residue" evidence="1">
    <location>
        <position position="277"/>
    </location>
</feature>
<reference evidence="1" key="1">
    <citation type="submission" date="2020-12" db="EMBL/GenBank/DDBJ databases">
        <authorList>
            <person name="Huq M.A."/>
        </authorList>
    </citation>
    <scope>NUCLEOTIDE SEQUENCE</scope>
    <source>
        <strain evidence="1">MAHUQ-46</strain>
    </source>
</reference>
<gene>
    <name evidence="1" type="ORF">JFN88_16265</name>
</gene>
<dbReference type="Proteomes" id="UP000640274">
    <property type="component" value="Unassembled WGS sequence"/>
</dbReference>
<feature type="non-terminal residue" evidence="1">
    <location>
        <position position="1"/>
    </location>
</feature>
<sequence>SQNYFRNHLMTELFLREHKFSSLKKILENLELSKLIKLDNFDKTKGQFYSVLKTEQKDLATTNPTLVSPLKTPRSVYDDNIFEEQVESLNPQIQMIEKQYKFKKNKNYDLPSNYVESNPIKERALDRYEIFGEVYEHATFTYEYFIETETYTFFEDNEILNVFNKEHLINTSIDGLYKKILHDTMHEHNIPDVNVTDDQNGVTQAKNFFDTNNLFRTETANFILRIGNINEDIGFFNFLDTTKEFLFEKISFIFDHYILGINKRQNLLSNTSFLNQS</sequence>
<proteinExistence type="predicted"/>
<dbReference type="EMBL" id="JAELUP010000091">
    <property type="protein sequence ID" value="MBJ6362773.1"/>
    <property type="molecule type" value="Genomic_DNA"/>
</dbReference>
<evidence type="ECO:0000313" key="2">
    <source>
        <dbReference type="Proteomes" id="UP000640274"/>
    </source>
</evidence>
<evidence type="ECO:0000313" key="1">
    <source>
        <dbReference type="EMBL" id="MBJ6362773.1"/>
    </source>
</evidence>
<accession>A0A934J9J1</accession>
<dbReference type="AlphaFoldDB" id="A0A934J9J1"/>
<protein>
    <submittedName>
        <fullName evidence="1">Uncharacterized protein</fullName>
    </submittedName>
</protein>
<name>A0A934J9J1_9BACL</name>
<organism evidence="1 2">
    <name type="scientific">Paenibacillus roseus</name>
    <dbReference type="NCBI Taxonomy" id="2798579"/>
    <lineage>
        <taxon>Bacteria</taxon>
        <taxon>Bacillati</taxon>
        <taxon>Bacillota</taxon>
        <taxon>Bacilli</taxon>
        <taxon>Bacillales</taxon>
        <taxon>Paenibacillaceae</taxon>
        <taxon>Paenibacillus</taxon>
    </lineage>
</organism>
<keyword evidence="2" id="KW-1185">Reference proteome</keyword>
<comment type="caution">
    <text evidence="1">The sequence shown here is derived from an EMBL/GenBank/DDBJ whole genome shotgun (WGS) entry which is preliminary data.</text>
</comment>